<dbReference type="EMBL" id="BQNB010016072">
    <property type="protein sequence ID" value="GJT47496.1"/>
    <property type="molecule type" value="Genomic_DNA"/>
</dbReference>
<keyword evidence="3" id="KW-1185">Reference proteome</keyword>
<dbReference type="PANTHER" id="PTHR24559">
    <property type="entry name" value="TRANSPOSON TY3-I GAG-POL POLYPROTEIN"/>
    <property type="match status" value="1"/>
</dbReference>
<dbReference type="Gene3D" id="3.30.70.270">
    <property type="match status" value="1"/>
</dbReference>
<proteinExistence type="predicted"/>
<name>A0ABQ5E9F9_9ASTR</name>
<protein>
    <submittedName>
        <fullName evidence="2">Mitochondrial protein</fullName>
    </submittedName>
</protein>
<gene>
    <name evidence="2" type="ORF">Tco_0956211</name>
</gene>
<dbReference type="InterPro" id="IPR041577">
    <property type="entry name" value="RT_RNaseH_2"/>
</dbReference>
<evidence type="ECO:0000259" key="1">
    <source>
        <dbReference type="PROSITE" id="PS50878"/>
    </source>
</evidence>
<dbReference type="Pfam" id="PF17919">
    <property type="entry name" value="RT_RNaseH_2"/>
    <property type="match status" value="1"/>
</dbReference>
<evidence type="ECO:0000313" key="3">
    <source>
        <dbReference type="Proteomes" id="UP001151760"/>
    </source>
</evidence>
<dbReference type="InterPro" id="IPR000477">
    <property type="entry name" value="RT_dom"/>
</dbReference>
<sequence length="420" mass="47599">MVATRNLEPRVLDDALRNAVIGNFAREELGRISNGDGISNMEGSNGRLTKVDFPKFNRDVNGWLELVESYAVSLFIGILKNEISMPVRMQEATLAFTKAKSMLQLVVKDLIIIVMQGETTYTSTSNLALQHLLITYADVFEMSTKLPPQMTHDHAITLLPNTLTITVRPYRLPPNQKDVLEQMHLNKFTVKDKISISVVEELIDELCGAQIFSKLDLRYGYHHIRMKEEDIYKKAFITHQGHYEFLVMPFGLTNAPSTFQSLINQVFKPFLRKFVLVFFDDILIYSHNEAEHLRHLQEVLEVMRAYTLYAKQSNCTFLAPQVEYLGHVLSSQGVATDPLKIQAINSWLIPTTLKQLKDVSLHSAKISNDDNLPNFEKEFVVETKASDGGMGVVLHQDGHPIAYLSKALSPAHLSFSTYEK</sequence>
<feature type="domain" description="Reverse transcriptase" evidence="1">
    <location>
        <begin position="140"/>
        <end position="329"/>
    </location>
</feature>
<accession>A0ABQ5E9F9</accession>
<reference evidence="2" key="1">
    <citation type="journal article" date="2022" name="Int. J. Mol. Sci.">
        <title>Draft Genome of Tanacetum Coccineum: Genomic Comparison of Closely Related Tanacetum-Family Plants.</title>
        <authorList>
            <person name="Yamashiro T."/>
            <person name="Shiraishi A."/>
            <person name="Nakayama K."/>
            <person name="Satake H."/>
        </authorList>
    </citation>
    <scope>NUCLEOTIDE SEQUENCE</scope>
</reference>
<dbReference type="PROSITE" id="PS50878">
    <property type="entry name" value="RT_POL"/>
    <property type="match status" value="1"/>
</dbReference>
<dbReference type="PANTHER" id="PTHR24559:SF450">
    <property type="entry name" value="RNA-DIRECTED DNA POLYMERASE HOMOLOG"/>
    <property type="match status" value="1"/>
</dbReference>
<organism evidence="2 3">
    <name type="scientific">Tanacetum coccineum</name>
    <dbReference type="NCBI Taxonomy" id="301880"/>
    <lineage>
        <taxon>Eukaryota</taxon>
        <taxon>Viridiplantae</taxon>
        <taxon>Streptophyta</taxon>
        <taxon>Embryophyta</taxon>
        <taxon>Tracheophyta</taxon>
        <taxon>Spermatophyta</taxon>
        <taxon>Magnoliopsida</taxon>
        <taxon>eudicotyledons</taxon>
        <taxon>Gunneridae</taxon>
        <taxon>Pentapetalae</taxon>
        <taxon>asterids</taxon>
        <taxon>campanulids</taxon>
        <taxon>Asterales</taxon>
        <taxon>Asteraceae</taxon>
        <taxon>Asteroideae</taxon>
        <taxon>Anthemideae</taxon>
        <taxon>Anthemidinae</taxon>
        <taxon>Tanacetum</taxon>
    </lineage>
</organism>
<dbReference type="Gene3D" id="3.10.10.10">
    <property type="entry name" value="HIV Type 1 Reverse Transcriptase, subunit A, domain 1"/>
    <property type="match status" value="1"/>
</dbReference>
<dbReference type="Pfam" id="PF00078">
    <property type="entry name" value="RVT_1"/>
    <property type="match status" value="1"/>
</dbReference>
<dbReference type="CDD" id="cd01647">
    <property type="entry name" value="RT_LTR"/>
    <property type="match status" value="1"/>
</dbReference>
<dbReference type="InterPro" id="IPR053134">
    <property type="entry name" value="RNA-dir_DNA_polymerase"/>
</dbReference>
<reference evidence="2" key="2">
    <citation type="submission" date="2022-01" db="EMBL/GenBank/DDBJ databases">
        <authorList>
            <person name="Yamashiro T."/>
            <person name="Shiraishi A."/>
            <person name="Satake H."/>
            <person name="Nakayama K."/>
        </authorList>
    </citation>
    <scope>NUCLEOTIDE SEQUENCE</scope>
</reference>
<evidence type="ECO:0000313" key="2">
    <source>
        <dbReference type="EMBL" id="GJT47496.1"/>
    </source>
</evidence>
<dbReference type="SUPFAM" id="SSF56672">
    <property type="entry name" value="DNA/RNA polymerases"/>
    <property type="match status" value="1"/>
</dbReference>
<dbReference type="Proteomes" id="UP001151760">
    <property type="component" value="Unassembled WGS sequence"/>
</dbReference>
<comment type="caution">
    <text evidence="2">The sequence shown here is derived from an EMBL/GenBank/DDBJ whole genome shotgun (WGS) entry which is preliminary data.</text>
</comment>
<dbReference type="InterPro" id="IPR043502">
    <property type="entry name" value="DNA/RNA_pol_sf"/>
</dbReference>
<dbReference type="InterPro" id="IPR043128">
    <property type="entry name" value="Rev_trsase/Diguanyl_cyclase"/>
</dbReference>